<evidence type="ECO:0000313" key="1">
    <source>
        <dbReference type="EMBL" id="GGU59432.1"/>
    </source>
</evidence>
<sequence>MSSPAALGLPTRLDGDPDRVALVIPGAGYSPARPLLHFAGSVLQRHGWTVQELWWHVPDAFREFTTDDRIDWVERQVAEAVDAEHGACRLLVGKSLGSFAAGLAADRNLAAAWLTPVLTLDHVTRALHRACAPTLLIGGSADDLWSRTVADSTGHQVLELPAADHGLELPHDPVGSVDTLREVVARLDGFIGSLAPGDGPTPG</sequence>
<evidence type="ECO:0000313" key="2">
    <source>
        <dbReference type="EMBL" id="OEV33379.1"/>
    </source>
</evidence>
<gene>
    <name evidence="1" type="ORF">GCM10010502_07220</name>
    <name evidence="2" type="ORF">HS99_0012365</name>
</gene>
<dbReference type="Gene3D" id="3.40.50.1820">
    <property type="entry name" value="alpha/beta hydrolase"/>
    <property type="match status" value="1"/>
</dbReference>
<dbReference type="RefSeq" id="WP_030553469.1">
    <property type="nucleotide sequence ID" value="NZ_BMUB01000002.1"/>
</dbReference>
<dbReference type="EMBL" id="JPRF03000065">
    <property type="protein sequence ID" value="OEV33379.1"/>
    <property type="molecule type" value="Genomic_DNA"/>
</dbReference>
<organism evidence="2 3">
    <name type="scientific">Kitasatospora aureofaciens</name>
    <name type="common">Streptomyces aureofaciens</name>
    <dbReference type="NCBI Taxonomy" id="1894"/>
    <lineage>
        <taxon>Bacteria</taxon>
        <taxon>Bacillati</taxon>
        <taxon>Actinomycetota</taxon>
        <taxon>Actinomycetes</taxon>
        <taxon>Kitasatosporales</taxon>
        <taxon>Streptomycetaceae</taxon>
        <taxon>Kitasatospora</taxon>
    </lineage>
</organism>
<dbReference type="GO" id="GO:0016787">
    <property type="term" value="F:hydrolase activity"/>
    <property type="evidence" value="ECO:0007669"/>
    <property type="project" value="UniProtKB-KW"/>
</dbReference>
<evidence type="ECO:0000313" key="3">
    <source>
        <dbReference type="Proteomes" id="UP000037395"/>
    </source>
</evidence>
<name>A0A1E7MY83_KITAU</name>
<dbReference type="AlphaFoldDB" id="A0A1E7MY83"/>
<accession>A0A8H9HE52</accession>
<keyword evidence="3" id="KW-1185">Reference proteome</keyword>
<dbReference type="OrthoDB" id="70765at2"/>
<dbReference type="GeneID" id="97483897"/>
<protein>
    <submittedName>
        <fullName evidence="2">Alpha/beta hydrolase</fullName>
    </submittedName>
</protein>
<reference evidence="2 3" key="2">
    <citation type="submission" date="2014-07" db="EMBL/GenBank/DDBJ databases">
        <authorList>
            <person name="Zhang J.E."/>
            <person name="Yang H."/>
            <person name="Guo J."/>
            <person name="Deng Z."/>
            <person name="Luo H."/>
            <person name="Luo M."/>
            <person name="Zhao B."/>
        </authorList>
    </citation>
    <scope>NUCLEOTIDE SEQUENCE [LARGE SCALE GENOMIC DNA]</scope>
    <source>
        <strain evidence="2">ATCC 10762</strain>
        <strain evidence="3">ATCC 10762 / DSM 40127 / CCM 3239 / JCM 4008 / LMG 5968 / NBRC 12843 / NCIMB 8234 / A-377</strain>
    </source>
</reference>
<reference evidence="1" key="5">
    <citation type="submission" date="2020-09" db="EMBL/GenBank/DDBJ databases">
        <authorList>
            <person name="Sun Q."/>
            <person name="Ohkuma M."/>
        </authorList>
    </citation>
    <scope>NUCLEOTIDE SEQUENCE</scope>
    <source>
        <strain evidence="1">JCM 4434</strain>
    </source>
</reference>
<dbReference type="InterPro" id="IPR029058">
    <property type="entry name" value="AB_hydrolase_fold"/>
</dbReference>
<dbReference type="Proteomes" id="UP000610124">
    <property type="component" value="Unassembled WGS sequence"/>
</dbReference>
<reference evidence="1" key="1">
    <citation type="journal article" date="2014" name="Int. J. Syst. Evol. Microbiol.">
        <title>Complete genome sequence of Corynebacterium casei LMG S-19264T (=DSM 44701T), isolated from a smear-ripened cheese.</title>
        <authorList>
            <consortium name="US DOE Joint Genome Institute (JGI-PGF)"/>
            <person name="Walter F."/>
            <person name="Albersmeier A."/>
            <person name="Kalinowski J."/>
            <person name="Ruckert C."/>
        </authorList>
    </citation>
    <scope>NUCLEOTIDE SEQUENCE</scope>
    <source>
        <strain evidence="1">JCM 4434</strain>
    </source>
</reference>
<dbReference type="KEGG" id="kau:B6264_17590"/>
<dbReference type="SUPFAM" id="SSF53474">
    <property type="entry name" value="alpha/beta-Hydrolases"/>
    <property type="match status" value="1"/>
</dbReference>
<dbReference type="Proteomes" id="UP000037395">
    <property type="component" value="Unassembled WGS sequence"/>
</dbReference>
<comment type="caution">
    <text evidence="2">The sequence shown here is derived from an EMBL/GenBank/DDBJ whole genome shotgun (WGS) entry which is preliminary data.</text>
</comment>
<accession>A0A1E7MY83</accession>
<proteinExistence type="predicted"/>
<keyword evidence="2" id="KW-0378">Hydrolase</keyword>
<dbReference type="EMBL" id="BMUB01000002">
    <property type="protein sequence ID" value="GGU59432.1"/>
    <property type="molecule type" value="Genomic_DNA"/>
</dbReference>
<reference evidence="3" key="4">
    <citation type="submission" date="2016-08" db="EMBL/GenBank/DDBJ databases">
        <title>Sequencing, assembly and comparative genomics of S. aureofaciens ATCC 10762.</title>
        <authorList>
            <person name="Gradnigo J.S."/>
            <person name="Johnson N."/>
            <person name="Somerville G.A."/>
        </authorList>
    </citation>
    <scope>NUCLEOTIDE SEQUENCE [LARGE SCALE GENOMIC DNA]</scope>
    <source>
        <strain evidence="3">ATCC 10762 / DSM 40127 / CCM 3239 / JCM 4008 / LMG 5968 / NBRC 12843 / NCIMB 8234 / A-377</strain>
    </source>
</reference>
<reference evidence="2" key="3">
    <citation type="submission" date="2016-08" db="EMBL/GenBank/DDBJ databases">
        <title>Sequencing, Assembly and Comparative Genomics of S. aureofaciens ATCC 10762.</title>
        <authorList>
            <person name="Gradnigo J.S."/>
            <person name="Johnson N."/>
            <person name="Somerville G.A."/>
        </authorList>
    </citation>
    <scope>NUCLEOTIDE SEQUENCE [LARGE SCALE GENOMIC DNA]</scope>
    <source>
        <strain evidence="2">ATCC 10762</strain>
    </source>
</reference>